<reference evidence="1 2" key="1">
    <citation type="journal article" date="2023" name="Microb. Genom.">
        <title>Mesoterricola silvestris gen. nov., sp. nov., Mesoterricola sediminis sp. nov., Geothrix oryzae sp. nov., Geothrix edaphica sp. nov., Geothrix rubra sp. nov., and Geothrix limicola sp. nov., six novel members of Acidobacteriota isolated from soils.</title>
        <authorList>
            <person name="Weisberg A.J."/>
            <person name="Pearce E."/>
            <person name="Kramer C.G."/>
            <person name="Chang J.H."/>
            <person name="Clarke C.R."/>
        </authorList>
    </citation>
    <scope>NUCLEOTIDE SEQUENCE [LARGE SCALE GENOMIC DNA]</scope>
    <source>
        <strain evidence="1 2">NRRL_B-2795</strain>
    </source>
</reference>
<keyword evidence="2" id="KW-1185">Reference proteome</keyword>
<dbReference type="EMBL" id="JARAVY010000007">
    <property type="protein sequence ID" value="MDX2911084.1"/>
    <property type="molecule type" value="Genomic_DNA"/>
</dbReference>
<organism evidence="1 2">
    <name type="scientific">Streptomyces griseiscabiei</name>
    <dbReference type="NCBI Taxonomy" id="2993540"/>
    <lineage>
        <taxon>Bacteria</taxon>
        <taxon>Bacillati</taxon>
        <taxon>Actinomycetota</taxon>
        <taxon>Actinomycetes</taxon>
        <taxon>Kitasatosporales</taxon>
        <taxon>Streptomycetaceae</taxon>
        <taxon>Streptomyces</taxon>
    </lineage>
</organism>
<evidence type="ECO:0000313" key="2">
    <source>
        <dbReference type="Proteomes" id="UP001271723"/>
    </source>
</evidence>
<comment type="caution">
    <text evidence="1">The sequence shown here is derived from an EMBL/GenBank/DDBJ whole genome shotgun (WGS) entry which is preliminary data.</text>
</comment>
<protein>
    <submittedName>
        <fullName evidence="1">Uncharacterized protein</fullName>
    </submittedName>
</protein>
<evidence type="ECO:0000313" key="1">
    <source>
        <dbReference type="EMBL" id="MDX2911084.1"/>
    </source>
</evidence>
<proteinExistence type="predicted"/>
<dbReference type="Gene3D" id="1.10.1040.10">
    <property type="entry name" value="N-(1-d-carboxylethyl)-l-norvaline Dehydrogenase, domain 2"/>
    <property type="match status" value="1"/>
</dbReference>
<name>A0ABU4L5W8_9ACTN</name>
<dbReference type="InterPro" id="IPR013328">
    <property type="entry name" value="6PGD_dom2"/>
</dbReference>
<dbReference type="RefSeq" id="WP_256965956.1">
    <property type="nucleotide sequence ID" value="NZ_JAGJBZ010000001.1"/>
</dbReference>
<sequence>MNPAARRLRSVILAERRLGARRWGPRFQSAYPSAEHPADRTLLASFGTHPVHEALASAAKLRPSVDISVG</sequence>
<gene>
    <name evidence="1" type="ORF">PV517_20580</name>
</gene>
<dbReference type="Proteomes" id="UP001271723">
    <property type="component" value="Unassembled WGS sequence"/>
</dbReference>
<accession>A0ABU4L5W8</accession>